<feature type="coiled-coil region" evidence="1">
    <location>
        <begin position="39"/>
        <end position="73"/>
    </location>
</feature>
<keyword evidence="1" id="KW-0175">Coiled coil</keyword>
<dbReference type="EMBL" id="NPJF01000023">
    <property type="protein sequence ID" value="OYP56334.1"/>
    <property type="molecule type" value="Genomic_DNA"/>
</dbReference>
<sequence>MANRLNNILAFVAHYKYFITIVIGVLIVGFLDENSIRAIIKNKVRISELQDMIDRYNQEYEHDSKKLNDMKTDPKAIERVAREDYFMKADDEDIFVLSDDQPKEKSLEEQEQEQNEAAE</sequence>
<comment type="caution">
    <text evidence="4">The sequence shown here is derived from an EMBL/GenBank/DDBJ whole genome shotgun (WGS) entry which is preliminary data.</text>
</comment>
<reference evidence="5 6" key="1">
    <citation type="submission" date="2017-08" db="EMBL/GenBank/DDBJ databases">
        <title>Comparative genomics of non-oral Prevotella species.</title>
        <authorList>
            <person name="Accetto T."/>
            <person name="Nograsek B."/>
            <person name="Avgustin G."/>
        </authorList>
    </citation>
    <scope>NUCLEOTIDE SEQUENCE [LARGE SCALE GENOMIC DNA]</scope>
    <source>
        <strain evidence="5 6">TC1-1</strain>
    </source>
</reference>
<gene>
    <name evidence="5" type="ORF">CIK91_03180</name>
    <name evidence="4" type="ORF">PRRU23_02330</name>
</gene>
<name>A0AA37HVX1_SEGBR</name>
<reference evidence="4" key="2">
    <citation type="submission" date="2021-08" db="EMBL/GenBank/DDBJ databases">
        <title>Prevotella lacticifex sp. nov., isolated from rumen of cow.</title>
        <authorList>
            <person name="Shinkai T."/>
            <person name="Ikeyama N."/>
            <person name="Kumagai M."/>
            <person name="Ohmori H."/>
            <person name="Sakamoto M."/>
            <person name="Ohkuma M."/>
            <person name="Mitsumori M."/>
        </authorList>
    </citation>
    <scope>NUCLEOTIDE SEQUENCE</scope>
    <source>
        <strain evidence="4">DSM 11371</strain>
    </source>
</reference>
<feature type="compositionally biased region" description="Acidic residues" evidence="2">
    <location>
        <begin position="109"/>
        <end position="119"/>
    </location>
</feature>
<dbReference type="Proteomes" id="UP000216189">
    <property type="component" value="Unassembled WGS sequence"/>
</dbReference>
<evidence type="ECO:0000313" key="4">
    <source>
        <dbReference type="EMBL" id="GJG26533.1"/>
    </source>
</evidence>
<protein>
    <submittedName>
        <fullName evidence="5">Septum formation initiator</fullName>
    </submittedName>
</protein>
<feature type="transmembrane region" description="Helical" evidence="3">
    <location>
        <begin position="12"/>
        <end position="31"/>
    </location>
</feature>
<evidence type="ECO:0000313" key="6">
    <source>
        <dbReference type="Proteomes" id="UP000216189"/>
    </source>
</evidence>
<dbReference type="Proteomes" id="UP000887043">
    <property type="component" value="Unassembled WGS sequence"/>
</dbReference>
<dbReference type="EMBL" id="BPTR01000001">
    <property type="protein sequence ID" value="GJG26533.1"/>
    <property type="molecule type" value="Genomic_DNA"/>
</dbReference>
<evidence type="ECO:0000256" key="2">
    <source>
        <dbReference type="SAM" id="MobiDB-lite"/>
    </source>
</evidence>
<proteinExistence type="predicted"/>
<keyword evidence="3" id="KW-0812">Transmembrane</keyword>
<keyword evidence="3" id="KW-1133">Transmembrane helix</keyword>
<evidence type="ECO:0000256" key="1">
    <source>
        <dbReference type="SAM" id="Coils"/>
    </source>
</evidence>
<accession>A0AA37HVX1</accession>
<evidence type="ECO:0000256" key="3">
    <source>
        <dbReference type="SAM" id="Phobius"/>
    </source>
</evidence>
<dbReference type="AlphaFoldDB" id="A0AA37HVX1"/>
<evidence type="ECO:0000313" key="5">
    <source>
        <dbReference type="EMBL" id="OYP56334.1"/>
    </source>
</evidence>
<dbReference type="Pfam" id="PF04977">
    <property type="entry name" value="DivIC"/>
    <property type="match status" value="1"/>
</dbReference>
<organism evidence="4 7">
    <name type="scientific">Segatella bryantii</name>
    <name type="common">Prevotella bryantii</name>
    <dbReference type="NCBI Taxonomy" id="77095"/>
    <lineage>
        <taxon>Bacteria</taxon>
        <taxon>Pseudomonadati</taxon>
        <taxon>Bacteroidota</taxon>
        <taxon>Bacteroidia</taxon>
        <taxon>Bacteroidales</taxon>
        <taxon>Prevotellaceae</taxon>
        <taxon>Segatella</taxon>
    </lineage>
</organism>
<keyword evidence="6" id="KW-1185">Reference proteome</keyword>
<dbReference type="RefSeq" id="WP_006281778.1">
    <property type="nucleotide sequence ID" value="NZ_BPTR01000001.1"/>
</dbReference>
<dbReference type="InterPro" id="IPR007060">
    <property type="entry name" value="FtsL/DivIC"/>
</dbReference>
<keyword evidence="3" id="KW-0472">Membrane</keyword>
<feature type="region of interest" description="Disordered" evidence="2">
    <location>
        <begin position="98"/>
        <end position="119"/>
    </location>
</feature>
<dbReference type="GeneID" id="72480425"/>
<evidence type="ECO:0000313" key="7">
    <source>
        <dbReference type="Proteomes" id="UP000887043"/>
    </source>
</evidence>